<feature type="compositionally biased region" description="Polar residues" evidence="1">
    <location>
        <begin position="19"/>
        <end position="29"/>
    </location>
</feature>
<name>A0A5N5VXL0_STRMB</name>
<proteinExistence type="predicted"/>
<dbReference type="Proteomes" id="UP000327000">
    <property type="component" value="Unassembled WGS sequence"/>
</dbReference>
<dbReference type="OrthoDB" id="3848213at2"/>
<feature type="region of interest" description="Disordered" evidence="1">
    <location>
        <begin position="1"/>
        <end position="38"/>
    </location>
</feature>
<evidence type="ECO:0000313" key="3">
    <source>
        <dbReference type="Proteomes" id="UP000327000"/>
    </source>
</evidence>
<feature type="compositionally biased region" description="Acidic residues" evidence="1">
    <location>
        <begin position="348"/>
        <end position="359"/>
    </location>
</feature>
<accession>A0A5N5VXL0</accession>
<gene>
    <name evidence="2" type="ORF">FRZ00_33400</name>
</gene>
<dbReference type="AlphaFoldDB" id="A0A5N5VXL0"/>
<sequence length="359" mass="38505">MANRNQDVDDDAFEGLRGEQQNDVANRTNALLDGPNDDASAVAAADSVMRLAKALPKLEDIVEVGEEDTSPLTEKELEQKSKTEEVILAANAAGKAAIWVMGQGLAAASLGKWYRDTHPNLEAYVADLVPDVVPRQARRWVTGSKLALAVTARTGEAPVEGQIRELTRAKGKGKEKTVLPHEVAEDMYIAAANVASETGQKVTAKVLEEFRNVVEGATVLPGDEEERQVTLQEWVRPLLTGPIGPDSADNDADSDGDGAGGEGSNDDVHDAEVVETPQLDALDQALADLKAARKTIKRTTFETAIDEGDHARYHQLVQQLRTLTAELKGATDRAPWPTAPVPAQGDSPDTEQQPEEATV</sequence>
<protein>
    <submittedName>
        <fullName evidence="2">Uncharacterized protein</fullName>
    </submittedName>
</protein>
<feature type="region of interest" description="Disordered" evidence="1">
    <location>
        <begin position="239"/>
        <end position="268"/>
    </location>
</feature>
<feature type="region of interest" description="Disordered" evidence="1">
    <location>
        <begin position="328"/>
        <end position="359"/>
    </location>
</feature>
<dbReference type="RefSeq" id="WP_152266098.1">
    <property type="nucleotide sequence ID" value="NZ_VOKX01000132.1"/>
</dbReference>
<organism evidence="2 3">
    <name type="scientific">Streptomyces mobaraensis</name>
    <name type="common">Streptoverticillium mobaraense</name>
    <dbReference type="NCBI Taxonomy" id="35621"/>
    <lineage>
        <taxon>Bacteria</taxon>
        <taxon>Bacillati</taxon>
        <taxon>Actinomycetota</taxon>
        <taxon>Actinomycetes</taxon>
        <taxon>Kitasatosporales</taxon>
        <taxon>Streptomycetaceae</taxon>
        <taxon>Streptomyces</taxon>
    </lineage>
</organism>
<keyword evidence="3" id="KW-1185">Reference proteome</keyword>
<evidence type="ECO:0000313" key="2">
    <source>
        <dbReference type="EMBL" id="KAB7833544.1"/>
    </source>
</evidence>
<evidence type="ECO:0000256" key="1">
    <source>
        <dbReference type="SAM" id="MobiDB-lite"/>
    </source>
</evidence>
<dbReference type="EMBL" id="VOKX01000132">
    <property type="protein sequence ID" value="KAB7833544.1"/>
    <property type="molecule type" value="Genomic_DNA"/>
</dbReference>
<comment type="caution">
    <text evidence="2">The sequence shown here is derived from an EMBL/GenBank/DDBJ whole genome shotgun (WGS) entry which is preliminary data.</text>
</comment>
<reference evidence="2 3" key="1">
    <citation type="journal article" date="2019" name="Microb. Cell Fact.">
        <title>Exploring novel herbicidin analogues by transcriptional regulator overexpression and MS/MS molecular networking.</title>
        <authorList>
            <person name="Shi Y."/>
            <person name="Gu R."/>
            <person name="Li Y."/>
            <person name="Wang X."/>
            <person name="Ren W."/>
            <person name="Li X."/>
            <person name="Wang L."/>
            <person name="Xie Y."/>
            <person name="Hong B."/>
        </authorList>
    </citation>
    <scope>NUCLEOTIDE SEQUENCE [LARGE SCALE GENOMIC DNA]</scope>
    <source>
        <strain evidence="2 3">US-43</strain>
    </source>
</reference>